<dbReference type="PANTHER" id="PTHR36505">
    <property type="entry name" value="BLR1072 PROTEIN"/>
    <property type="match status" value="1"/>
</dbReference>
<dbReference type="AlphaFoldDB" id="A0A0X3BHT1"/>
<sequence>MNLRWIRLAERQAGPALETRPRQEETVSLMRISDIRDTRIRNPEGEDLGDLTDIAIDRESGRIIYAVLSYGGILGFGEKHFAIPWEAVRTHPGERVFVVDVDKRTLESAPGFARDAMPREGDWSLVRTLPPEPAVQTIAGGWGGEPTGQQASEGVGAGPLSPARLSVVDLQASLRGLEYCGER</sequence>
<evidence type="ECO:0000313" key="2">
    <source>
        <dbReference type="EMBL" id="CVK31491.1"/>
    </source>
</evidence>
<dbReference type="KEGG" id="mema:MMAB1_0274"/>
<dbReference type="Pfam" id="PF05239">
    <property type="entry name" value="PRC"/>
    <property type="match status" value="1"/>
</dbReference>
<gene>
    <name evidence="2" type="ORF">MMAB1_0274</name>
</gene>
<organism evidence="2 3">
    <name type="scientific">Methanoculleus bourgensis</name>
    <dbReference type="NCBI Taxonomy" id="83986"/>
    <lineage>
        <taxon>Archaea</taxon>
        <taxon>Methanobacteriati</taxon>
        <taxon>Methanobacteriota</taxon>
        <taxon>Stenosarchaea group</taxon>
        <taxon>Methanomicrobia</taxon>
        <taxon>Methanomicrobiales</taxon>
        <taxon>Methanomicrobiaceae</taxon>
        <taxon>Methanoculleus</taxon>
    </lineage>
</organism>
<proteinExistence type="predicted"/>
<dbReference type="Proteomes" id="UP000069850">
    <property type="component" value="Chromosome 1"/>
</dbReference>
<evidence type="ECO:0000259" key="1">
    <source>
        <dbReference type="Pfam" id="PF05239"/>
    </source>
</evidence>
<accession>A0A0X3BHT1</accession>
<dbReference type="PANTHER" id="PTHR36505:SF1">
    <property type="entry name" value="BLR1072 PROTEIN"/>
    <property type="match status" value="1"/>
</dbReference>
<name>A0A0X3BHT1_9EURY</name>
<feature type="domain" description="PRC-barrel" evidence="1">
    <location>
        <begin position="30"/>
        <end position="104"/>
    </location>
</feature>
<dbReference type="SUPFAM" id="SSF50346">
    <property type="entry name" value="PRC-barrel domain"/>
    <property type="match status" value="1"/>
</dbReference>
<reference evidence="2 3" key="1">
    <citation type="submission" date="2016-01" db="EMBL/GenBank/DDBJ databases">
        <authorList>
            <person name="Manzoor S."/>
        </authorList>
    </citation>
    <scope>NUCLEOTIDE SEQUENCE [LARGE SCALE GENOMIC DNA]</scope>
    <source>
        <strain evidence="2">Methanoculleus sp MAB1</strain>
    </source>
</reference>
<dbReference type="EMBL" id="LT158599">
    <property type="protein sequence ID" value="CVK31491.1"/>
    <property type="molecule type" value="Genomic_DNA"/>
</dbReference>
<dbReference type="InterPro" id="IPR011033">
    <property type="entry name" value="PRC_barrel-like_sf"/>
</dbReference>
<evidence type="ECO:0000313" key="3">
    <source>
        <dbReference type="Proteomes" id="UP000069850"/>
    </source>
</evidence>
<dbReference type="Gene3D" id="2.30.30.240">
    <property type="entry name" value="PRC-barrel domain"/>
    <property type="match status" value="1"/>
</dbReference>
<dbReference type="InterPro" id="IPR027275">
    <property type="entry name" value="PRC-brl_dom"/>
</dbReference>
<protein>
    <submittedName>
        <fullName evidence="2">PRC-barrel domain-containing protein</fullName>
    </submittedName>
</protein>